<keyword evidence="2" id="KW-0238">DNA-binding</keyword>
<dbReference type="KEGG" id="nzl:D0T92_04730"/>
<dbReference type="AlphaFoldDB" id="A0A5J6Q2M2"/>
<dbReference type="Pfam" id="PF06719">
    <property type="entry name" value="AraC_N"/>
    <property type="match status" value="1"/>
</dbReference>
<dbReference type="Gene3D" id="1.10.10.60">
    <property type="entry name" value="Homeodomain-like"/>
    <property type="match status" value="1"/>
</dbReference>
<accession>A0A5J6Q2M2</accession>
<dbReference type="PANTHER" id="PTHR43436:SF1">
    <property type="entry name" value="TRANSCRIPTIONAL REGULATORY PROTEIN"/>
    <property type="match status" value="1"/>
</dbReference>
<dbReference type="SMART" id="SM00342">
    <property type="entry name" value="HTH_ARAC"/>
    <property type="match status" value="1"/>
</dbReference>
<keyword evidence="3" id="KW-0804">Transcription</keyword>
<evidence type="ECO:0000256" key="2">
    <source>
        <dbReference type="ARBA" id="ARBA00023125"/>
    </source>
</evidence>
<dbReference type="PROSITE" id="PS01124">
    <property type="entry name" value="HTH_ARAC_FAMILY_2"/>
    <property type="match status" value="1"/>
</dbReference>
<evidence type="ECO:0000259" key="4">
    <source>
        <dbReference type="PROSITE" id="PS01124"/>
    </source>
</evidence>
<reference evidence="5 6" key="1">
    <citation type="submission" date="2018-08" db="EMBL/GenBank/DDBJ databases">
        <title>Neisseria zalophi ATCC BAA-2455 complete genome.</title>
        <authorList>
            <person name="Veseli I.A."/>
            <person name="Buttler R."/>
            <person name="Mascarenhas dos Santos A.C."/>
            <person name="Pombert J.-F."/>
        </authorList>
    </citation>
    <scope>NUCLEOTIDE SEQUENCE [LARGE SCALE GENOMIC DNA]</scope>
    <source>
        <strain evidence="5 6">ATCC BAA-2455</strain>
    </source>
</reference>
<dbReference type="GO" id="GO:0043565">
    <property type="term" value="F:sequence-specific DNA binding"/>
    <property type="evidence" value="ECO:0007669"/>
    <property type="project" value="InterPro"/>
</dbReference>
<dbReference type="InterPro" id="IPR020449">
    <property type="entry name" value="Tscrpt_reg_AraC-type_HTH"/>
</dbReference>
<evidence type="ECO:0000313" key="5">
    <source>
        <dbReference type="EMBL" id="QEY27150.1"/>
    </source>
</evidence>
<name>A0A5J6Q2M2_9NEIS</name>
<sequence length="284" mass="32421">MKPSMIAQLKAMLPKNQTVESAIPGLYFYCADRPSEILGYIQEPSICIVLQGERKIYLGSDCQYFNGSHLMFCPVNLPLRMHIEQATAEQPVIVMSMKLEIEMIRDMLAKIPPKPKENHAHKGIQWTLDDQLLAVFERLIDLLNRPEDITVLSNLIKQEIYYRLLTAEQGGKLQQLAANSSHTRQIAQATEWLKNHLDQPIMVEDLAKTCGMSVSMFYQQFKEITRLSPLQYHKHLRLTEARKLNKAGNISIAQIAMQVGYESPSQFSREYKRQFGVAPSGDRG</sequence>
<gene>
    <name evidence="5" type="ORF">D0T92_04730</name>
</gene>
<dbReference type="InterPro" id="IPR009594">
    <property type="entry name" value="Tscrpt_reg_HTH_AraC_N"/>
</dbReference>
<keyword evidence="6" id="KW-1185">Reference proteome</keyword>
<proteinExistence type="predicted"/>
<dbReference type="Proteomes" id="UP000325713">
    <property type="component" value="Chromosome"/>
</dbReference>
<feature type="domain" description="HTH araC/xylS-type" evidence="4">
    <location>
        <begin position="187"/>
        <end position="284"/>
    </location>
</feature>
<evidence type="ECO:0000256" key="3">
    <source>
        <dbReference type="ARBA" id="ARBA00023163"/>
    </source>
</evidence>
<dbReference type="InterPro" id="IPR018060">
    <property type="entry name" value="HTH_AraC"/>
</dbReference>
<dbReference type="InterPro" id="IPR009057">
    <property type="entry name" value="Homeodomain-like_sf"/>
</dbReference>
<evidence type="ECO:0000256" key="1">
    <source>
        <dbReference type="ARBA" id="ARBA00023015"/>
    </source>
</evidence>
<organism evidence="5 6">
    <name type="scientific">Neisseria zalophi</name>
    <dbReference type="NCBI Taxonomy" id="640030"/>
    <lineage>
        <taxon>Bacteria</taxon>
        <taxon>Pseudomonadati</taxon>
        <taxon>Pseudomonadota</taxon>
        <taxon>Betaproteobacteria</taxon>
        <taxon>Neisseriales</taxon>
        <taxon>Neisseriaceae</taxon>
        <taxon>Neisseria</taxon>
    </lineage>
</organism>
<dbReference type="OrthoDB" id="8584243at2"/>
<dbReference type="PANTHER" id="PTHR43436">
    <property type="entry name" value="ARAC-FAMILY TRANSCRIPTIONAL REGULATOR"/>
    <property type="match status" value="1"/>
</dbReference>
<dbReference type="SUPFAM" id="SSF46689">
    <property type="entry name" value="Homeodomain-like"/>
    <property type="match status" value="2"/>
</dbReference>
<dbReference type="GO" id="GO:0003700">
    <property type="term" value="F:DNA-binding transcription factor activity"/>
    <property type="evidence" value="ECO:0007669"/>
    <property type="project" value="InterPro"/>
</dbReference>
<evidence type="ECO:0000313" key="6">
    <source>
        <dbReference type="Proteomes" id="UP000325713"/>
    </source>
</evidence>
<dbReference type="PRINTS" id="PR00032">
    <property type="entry name" value="HTHARAC"/>
</dbReference>
<protein>
    <submittedName>
        <fullName evidence="5">AraC family transcriptional regulator</fullName>
    </submittedName>
</protein>
<dbReference type="Pfam" id="PF12833">
    <property type="entry name" value="HTH_18"/>
    <property type="match status" value="1"/>
</dbReference>
<dbReference type="EMBL" id="CP031700">
    <property type="protein sequence ID" value="QEY27150.1"/>
    <property type="molecule type" value="Genomic_DNA"/>
</dbReference>
<keyword evidence="1" id="KW-0805">Transcription regulation</keyword>